<evidence type="ECO:0000313" key="1">
    <source>
        <dbReference type="EMBL" id="ARN72953.1"/>
    </source>
</evidence>
<dbReference type="InterPro" id="IPR036291">
    <property type="entry name" value="NAD(P)-bd_dom_sf"/>
</dbReference>
<dbReference type="PANTHER" id="PTHR14097:SF8">
    <property type="entry name" value="NAD(P)-BINDING DOMAIN-CONTAINING PROTEIN"/>
    <property type="match status" value="1"/>
</dbReference>
<keyword evidence="2" id="KW-1185">Reference proteome</keyword>
<dbReference type="SUPFAM" id="SSF51735">
    <property type="entry name" value="NAD(P)-binding Rossmann-fold domains"/>
    <property type="match status" value="1"/>
</dbReference>
<reference evidence="1 2" key="1">
    <citation type="submission" date="2016-11" db="EMBL/GenBank/DDBJ databases">
        <title>Trade-off between light-utilization and light-protection in marine flavobacteria.</title>
        <authorList>
            <person name="Kumagai Y."/>
        </authorList>
    </citation>
    <scope>NUCLEOTIDE SEQUENCE [LARGE SCALE GENOMIC DNA]</scope>
    <source>
        <strain evidence="1 2">NBRC 107125</strain>
    </source>
</reference>
<protein>
    <recommendedName>
        <fullName evidence="3">NAD(P)-binding domain-containing protein</fullName>
    </recommendedName>
</protein>
<dbReference type="Gene3D" id="3.40.50.720">
    <property type="entry name" value="NAD(P)-binding Rossmann-like Domain"/>
    <property type="match status" value="1"/>
</dbReference>
<dbReference type="EMBL" id="CP019343">
    <property type="protein sequence ID" value="ARN72953.1"/>
    <property type="molecule type" value="Genomic_DNA"/>
</dbReference>
<evidence type="ECO:0000313" key="2">
    <source>
        <dbReference type="Proteomes" id="UP000193450"/>
    </source>
</evidence>
<proteinExistence type="predicted"/>
<dbReference type="Proteomes" id="UP000193450">
    <property type="component" value="Chromosome"/>
</dbReference>
<evidence type="ECO:0008006" key="3">
    <source>
        <dbReference type="Google" id="ProtNLM"/>
    </source>
</evidence>
<gene>
    <name evidence="1" type="ORF">BST96_01825</name>
</gene>
<name>A0A1X9NG21_9GAMM</name>
<organism evidence="1 2">
    <name type="scientific">Oceanicoccus sagamiensis</name>
    <dbReference type="NCBI Taxonomy" id="716816"/>
    <lineage>
        <taxon>Bacteria</taxon>
        <taxon>Pseudomonadati</taxon>
        <taxon>Pseudomonadota</taxon>
        <taxon>Gammaproteobacteria</taxon>
        <taxon>Cellvibrionales</taxon>
        <taxon>Spongiibacteraceae</taxon>
        <taxon>Oceanicoccus</taxon>
    </lineage>
</organism>
<accession>A0A1X9NG21</accession>
<dbReference type="KEGG" id="osg:BST96_01825"/>
<dbReference type="STRING" id="716816.BST96_01825"/>
<dbReference type="PANTHER" id="PTHR14097">
    <property type="entry name" value="OXIDOREDUCTASE HTATIP2"/>
    <property type="match status" value="1"/>
</dbReference>
<dbReference type="AlphaFoldDB" id="A0A1X9NG21"/>
<sequence>MIKKLVAIMLTALIALIVGFNIWGAATLGSMEPAANAERDPTANKVVMVFGATGSAGGGLVKAAIEDTEVDTVYVVTRRTTEYLDSVKNSAKVSIIMHKDFTDYSAITDQLSETTTVLWALGKSSLQVDEATYTLIHVDFPAAFMPTWLAARKQAGAINAPMSWHFIAGMGTEDSDAPWAHDKRKTERNMAALAEGTGLRVFSYRSAYIRPVSETTNAGHHITEALLRPGSLVTSSKELGQAMLEISARTKELPNGSLLDNADSLAYTKAYQQQHQIK</sequence>
<dbReference type="OrthoDB" id="9798632at2"/>
<dbReference type="RefSeq" id="WP_085757046.1">
    <property type="nucleotide sequence ID" value="NZ_CP019343.1"/>
</dbReference>